<dbReference type="EMBL" id="CAKKLH010000054">
    <property type="protein sequence ID" value="CAH0101219.1"/>
    <property type="molecule type" value="Genomic_DNA"/>
</dbReference>
<organism evidence="1 2">
    <name type="scientific">Daphnia galeata</name>
    <dbReference type="NCBI Taxonomy" id="27404"/>
    <lineage>
        <taxon>Eukaryota</taxon>
        <taxon>Metazoa</taxon>
        <taxon>Ecdysozoa</taxon>
        <taxon>Arthropoda</taxon>
        <taxon>Crustacea</taxon>
        <taxon>Branchiopoda</taxon>
        <taxon>Diplostraca</taxon>
        <taxon>Cladocera</taxon>
        <taxon>Anomopoda</taxon>
        <taxon>Daphniidae</taxon>
        <taxon>Daphnia</taxon>
    </lineage>
</organism>
<dbReference type="AlphaFoldDB" id="A0A8J2RK02"/>
<dbReference type="Proteomes" id="UP000789390">
    <property type="component" value="Unassembled WGS sequence"/>
</dbReference>
<evidence type="ECO:0000313" key="1">
    <source>
        <dbReference type="EMBL" id="CAH0101219.1"/>
    </source>
</evidence>
<gene>
    <name evidence="1" type="ORF">DGAL_LOCUS3547</name>
</gene>
<evidence type="ECO:0000313" key="2">
    <source>
        <dbReference type="Proteomes" id="UP000789390"/>
    </source>
</evidence>
<sequence>MSLTIPKVDPEEFSPLVVALVGAAASDLSGNNISVRRQENLLLIFRHGSNIPFAAIQSPNVDYLLGFPAVMLHPLTS</sequence>
<keyword evidence="2" id="KW-1185">Reference proteome</keyword>
<protein>
    <submittedName>
        <fullName evidence="1">Uncharacterized protein</fullName>
    </submittedName>
</protein>
<proteinExistence type="predicted"/>
<accession>A0A8J2RK02</accession>
<comment type="caution">
    <text evidence="1">The sequence shown here is derived from an EMBL/GenBank/DDBJ whole genome shotgun (WGS) entry which is preliminary data.</text>
</comment>
<reference evidence="1" key="1">
    <citation type="submission" date="2021-11" db="EMBL/GenBank/DDBJ databases">
        <authorList>
            <person name="Schell T."/>
        </authorList>
    </citation>
    <scope>NUCLEOTIDE SEQUENCE</scope>
    <source>
        <strain evidence="1">M5</strain>
    </source>
</reference>
<name>A0A8J2RK02_9CRUS</name>